<keyword evidence="2" id="KW-1185">Reference proteome</keyword>
<dbReference type="EMBL" id="CAJVPL010000547">
    <property type="protein sequence ID" value="CAG8508527.1"/>
    <property type="molecule type" value="Genomic_DNA"/>
</dbReference>
<organism evidence="1 2">
    <name type="scientific">Ambispora gerdemannii</name>
    <dbReference type="NCBI Taxonomy" id="144530"/>
    <lineage>
        <taxon>Eukaryota</taxon>
        <taxon>Fungi</taxon>
        <taxon>Fungi incertae sedis</taxon>
        <taxon>Mucoromycota</taxon>
        <taxon>Glomeromycotina</taxon>
        <taxon>Glomeromycetes</taxon>
        <taxon>Archaeosporales</taxon>
        <taxon>Ambisporaceae</taxon>
        <taxon>Ambispora</taxon>
    </lineage>
</organism>
<protein>
    <submittedName>
        <fullName evidence="1">11776_t:CDS:1</fullName>
    </submittedName>
</protein>
<evidence type="ECO:0000313" key="2">
    <source>
        <dbReference type="Proteomes" id="UP000789831"/>
    </source>
</evidence>
<dbReference type="OrthoDB" id="2162199at2759"/>
<evidence type="ECO:0000313" key="1">
    <source>
        <dbReference type="EMBL" id="CAG8508527.1"/>
    </source>
</evidence>
<comment type="caution">
    <text evidence="1">The sequence shown here is derived from an EMBL/GenBank/DDBJ whole genome shotgun (WGS) entry which is preliminary data.</text>
</comment>
<accession>A0A9N9F3R1</accession>
<dbReference type="Proteomes" id="UP000789831">
    <property type="component" value="Unassembled WGS sequence"/>
</dbReference>
<reference evidence="1" key="1">
    <citation type="submission" date="2021-06" db="EMBL/GenBank/DDBJ databases">
        <authorList>
            <person name="Kallberg Y."/>
            <person name="Tangrot J."/>
            <person name="Rosling A."/>
        </authorList>
    </citation>
    <scope>NUCLEOTIDE SEQUENCE</scope>
    <source>
        <strain evidence="1">MT106</strain>
    </source>
</reference>
<proteinExistence type="predicted"/>
<dbReference type="AlphaFoldDB" id="A0A9N9F3R1"/>
<sequence>MSYQADERVVLNVGGIKNGKGAPLSNEVLTDFDYFESSVIRKSSIGNSLNINGNYMVSHYVNKLVGSSAYAVLEQFSKDIEAHVNSAFPRLTTKFTHHPNGFKYLDNFTVPIPILR</sequence>
<gene>
    <name evidence="1" type="ORF">AGERDE_LOCUS4619</name>
</gene>
<name>A0A9N9F3R1_9GLOM</name>